<feature type="region of interest" description="Disordered" evidence="1">
    <location>
        <begin position="1"/>
        <end position="82"/>
    </location>
</feature>
<proteinExistence type="predicted"/>
<dbReference type="Proteomes" id="UP000009172">
    <property type="component" value="Unassembled WGS sequence"/>
</dbReference>
<name>F2S5E9_TRIT1</name>
<dbReference type="AlphaFoldDB" id="F2S5E9"/>
<reference evidence="3" key="1">
    <citation type="journal article" date="2012" name="MBio">
        <title>Comparative genome analysis of Trichophyton rubrum and related dermatophytes reveals candidate genes involved in infection.</title>
        <authorList>
            <person name="Martinez D.A."/>
            <person name="Oliver B.G."/>
            <person name="Graeser Y."/>
            <person name="Goldberg J.M."/>
            <person name="Li W."/>
            <person name="Martinez-Rossi N.M."/>
            <person name="Monod M."/>
            <person name="Shelest E."/>
            <person name="Barton R.C."/>
            <person name="Birch E."/>
            <person name="Brakhage A.A."/>
            <person name="Chen Z."/>
            <person name="Gurr S.J."/>
            <person name="Heiman D."/>
            <person name="Heitman J."/>
            <person name="Kosti I."/>
            <person name="Rossi A."/>
            <person name="Saif S."/>
            <person name="Samalova M."/>
            <person name="Saunders C.W."/>
            <person name="Shea T."/>
            <person name="Summerbell R.C."/>
            <person name="Xu J."/>
            <person name="Young S."/>
            <person name="Zeng Q."/>
            <person name="Birren B.W."/>
            <person name="Cuomo C.A."/>
            <person name="White T.C."/>
        </authorList>
    </citation>
    <scope>NUCLEOTIDE SEQUENCE [LARGE SCALE GENOMIC DNA]</scope>
    <source>
        <strain evidence="3">CBS 112818</strain>
    </source>
</reference>
<accession>F2S5E9</accession>
<evidence type="ECO:0000313" key="3">
    <source>
        <dbReference type="Proteomes" id="UP000009172"/>
    </source>
</evidence>
<dbReference type="HOGENOM" id="CLU_1950330_0_0_1"/>
<keyword evidence="3" id="KW-1185">Reference proteome</keyword>
<feature type="compositionally biased region" description="Basic and acidic residues" evidence="1">
    <location>
        <begin position="52"/>
        <end position="64"/>
    </location>
</feature>
<gene>
    <name evidence="2" type="ORF">TESG_08560</name>
</gene>
<protein>
    <submittedName>
        <fullName evidence="2">Uncharacterized protein</fullName>
    </submittedName>
</protein>
<sequence length="129" mass="14262">MKKAVPRSIVTKCLSQGPSQPGLRRRNLDGGPPRHLRSIRADRFRQSSKRVSSAEEGKNKYKEEKEEEEEEEEDGEGEEKEAKARLAWEACGVASGWAAADGQDERNGAFSCSAQRPAIEISPTYSHGC</sequence>
<evidence type="ECO:0000313" key="2">
    <source>
        <dbReference type="EMBL" id="EGD98798.1"/>
    </source>
</evidence>
<feature type="compositionally biased region" description="Acidic residues" evidence="1">
    <location>
        <begin position="65"/>
        <end position="79"/>
    </location>
</feature>
<dbReference type="EMBL" id="GG698514">
    <property type="protein sequence ID" value="EGD98798.1"/>
    <property type="molecule type" value="Genomic_DNA"/>
</dbReference>
<evidence type="ECO:0000256" key="1">
    <source>
        <dbReference type="SAM" id="MobiDB-lite"/>
    </source>
</evidence>
<organism evidence="2 3">
    <name type="scientific">Trichophyton tonsurans (strain CBS 112818)</name>
    <name type="common">Scalp ringworm fungus</name>
    <dbReference type="NCBI Taxonomy" id="647933"/>
    <lineage>
        <taxon>Eukaryota</taxon>
        <taxon>Fungi</taxon>
        <taxon>Dikarya</taxon>
        <taxon>Ascomycota</taxon>
        <taxon>Pezizomycotina</taxon>
        <taxon>Eurotiomycetes</taxon>
        <taxon>Eurotiomycetidae</taxon>
        <taxon>Onygenales</taxon>
        <taxon>Arthrodermataceae</taxon>
        <taxon>Trichophyton</taxon>
    </lineage>
</organism>